<sequence length="100" mass="10285">MKKLTAITKAIALARASSPAEMTRIAITTTAILVATGSAFAGSDNYDSNVSNQPVATSADVDNTFTASIGELFTSEQSAVSTTVQTQSTAPESGRGIWGR</sequence>
<proteinExistence type="predicted"/>
<dbReference type="InterPro" id="IPR007771">
    <property type="entry name" value="DUF680"/>
</dbReference>
<feature type="compositionally biased region" description="Low complexity" evidence="1">
    <location>
        <begin position="80"/>
        <end position="90"/>
    </location>
</feature>
<comment type="caution">
    <text evidence="2">The sequence shown here is derived from an EMBL/GenBank/DDBJ whole genome shotgun (WGS) entry which is preliminary data.</text>
</comment>
<reference evidence="3" key="1">
    <citation type="journal article" date="2019" name="Int. J. Syst. Evol. Microbiol.">
        <title>The Global Catalogue of Microorganisms (GCM) 10K type strain sequencing project: providing services to taxonomists for standard genome sequencing and annotation.</title>
        <authorList>
            <consortium name="The Broad Institute Genomics Platform"/>
            <consortium name="The Broad Institute Genome Sequencing Center for Infectious Disease"/>
            <person name="Wu L."/>
            <person name="Ma J."/>
        </authorList>
    </citation>
    <scope>NUCLEOTIDE SEQUENCE [LARGE SCALE GENOMIC DNA]</scope>
    <source>
        <strain evidence="3">ICMP 19515</strain>
    </source>
</reference>
<protein>
    <submittedName>
        <fullName evidence="2">DUF680 domain-containing protein</fullName>
    </submittedName>
</protein>
<dbReference type="Pfam" id="PF05079">
    <property type="entry name" value="DUF680"/>
    <property type="match status" value="1"/>
</dbReference>
<dbReference type="Proteomes" id="UP001595648">
    <property type="component" value="Unassembled WGS sequence"/>
</dbReference>
<evidence type="ECO:0000313" key="3">
    <source>
        <dbReference type="Proteomes" id="UP001595648"/>
    </source>
</evidence>
<dbReference type="RefSeq" id="WP_378979257.1">
    <property type="nucleotide sequence ID" value="NZ_JBHRVD010000001.1"/>
</dbReference>
<keyword evidence="3" id="KW-1185">Reference proteome</keyword>
<dbReference type="EMBL" id="JBHRVD010000001">
    <property type="protein sequence ID" value="MFC3322713.1"/>
    <property type="molecule type" value="Genomic_DNA"/>
</dbReference>
<evidence type="ECO:0000313" key="2">
    <source>
        <dbReference type="EMBL" id="MFC3322713.1"/>
    </source>
</evidence>
<feature type="region of interest" description="Disordered" evidence="1">
    <location>
        <begin position="80"/>
        <end position="100"/>
    </location>
</feature>
<organism evidence="2 3">
    <name type="scientific">Mesorhizobium cantuariense</name>
    <dbReference type="NCBI Taxonomy" id="1300275"/>
    <lineage>
        <taxon>Bacteria</taxon>
        <taxon>Pseudomonadati</taxon>
        <taxon>Pseudomonadota</taxon>
        <taxon>Alphaproteobacteria</taxon>
        <taxon>Hyphomicrobiales</taxon>
        <taxon>Phyllobacteriaceae</taxon>
        <taxon>Mesorhizobium</taxon>
    </lineage>
</organism>
<evidence type="ECO:0000256" key="1">
    <source>
        <dbReference type="SAM" id="MobiDB-lite"/>
    </source>
</evidence>
<accession>A0ABV7MLI2</accession>
<name>A0ABV7MLI2_9HYPH</name>
<gene>
    <name evidence="2" type="ORF">ACFOJ9_13100</name>
</gene>